<dbReference type="Pfam" id="PF00501">
    <property type="entry name" value="AMP-binding"/>
    <property type="match status" value="1"/>
</dbReference>
<organism evidence="4">
    <name type="scientific">marine metagenome</name>
    <dbReference type="NCBI Taxonomy" id="408172"/>
    <lineage>
        <taxon>unclassified sequences</taxon>
        <taxon>metagenomes</taxon>
        <taxon>ecological metagenomes</taxon>
    </lineage>
</organism>
<evidence type="ECO:0000313" key="4">
    <source>
        <dbReference type="EMBL" id="SVB20682.1"/>
    </source>
</evidence>
<feature type="non-terminal residue" evidence="4">
    <location>
        <position position="169"/>
    </location>
</feature>
<dbReference type="PANTHER" id="PTHR43201:SF5">
    <property type="entry name" value="MEDIUM-CHAIN ACYL-COA LIGASE ACSF2, MITOCHONDRIAL"/>
    <property type="match status" value="1"/>
</dbReference>
<evidence type="ECO:0000259" key="3">
    <source>
        <dbReference type="Pfam" id="PF00501"/>
    </source>
</evidence>
<evidence type="ECO:0000256" key="1">
    <source>
        <dbReference type="ARBA" id="ARBA00006432"/>
    </source>
</evidence>
<protein>
    <recommendedName>
        <fullName evidence="3">AMP-dependent synthetase/ligase domain-containing protein</fullName>
    </recommendedName>
</protein>
<dbReference type="PANTHER" id="PTHR43201">
    <property type="entry name" value="ACYL-COA SYNTHETASE"/>
    <property type="match status" value="1"/>
</dbReference>
<proteinExistence type="inferred from homology"/>
<comment type="similarity">
    <text evidence="1">Belongs to the ATP-dependent AMP-binding enzyme family.</text>
</comment>
<dbReference type="Gene3D" id="3.40.50.980">
    <property type="match status" value="1"/>
</dbReference>
<sequence>MDKYKGGSKPMNIEKINNLAEFATSYKDEVSDKECLIVDKEVRTCEEFSTNILNHAKRFVSLGLNKGDRVGILLFNSIEYLEIMYGAMYAGIVPVNINARYKTNELDYLLKDSDCKYLFISSESDEITNFAQLILSVLDENNQKVASLIDTYVIGGSDDERLKNFTEFL</sequence>
<dbReference type="InterPro" id="IPR000873">
    <property type="entry name" value="AMP-dep_synth/lig_dom"/>
</dbReference>
<name>A0A382C4I0_9ZZZZ</name>
<evidence type="ECO:0000256" key="2">
    <source>
        <dbReference type="ARBA" id="ARBA00022598"/>
    </source>
</evidence>
<keyword evidence="2" id="KW-0436">Ligase</keyword>
<dbReference type="GO" id="GO:0006631">
    <property type="term" value="P:fatty acid metabolic process"/>
    <property type="evidence" value="ECO:0007669"/>
    <property type="project" value="TreeGrafter"/>
</dbReference>
<dbReference type="GO" id="GO:0031956">
    <property type="term" value="F:medium-chain fatty acid-CoA ligase activity"/>
    <property type="evidence" value="ECO:0007669"/>
    <property type="project" value="TreeGrafter"/>
</dbReference>
<gene>
    <name evidence="4" type="ORF">METZ01_LOCUS173536</name>
</gene>
<dbReference type="AlphaFoldDB" id="A0A382C4I0"/>
<dbReference type="EMBL" id="UINC01032659">
    <property type="protein sequence ID" value="SVB20682.1"/>
    <property type="molecule type" value="Genomic_DNA"/>
</dbReference>
<reference evidence="4" key="1">
    <citation type="submission" date="2018-05" db="EMBL/GenBank/DDBJ databases">
        <authorList>
            <person name="Lanie J.A."/>
            <person name="Ng W.-L."/>
            <person name="Kazmierczak K.M."/>
            <person name="Andrzejewski T.M."/>
            <person name="Davidsen T.M."/>
            <person name="Wayne K.J."/>
            <person name="Tettelin H."/>
            <person name="Glass J.I."/>
            <person name="Rusch D."/>
            <person name="Podicherti R."/>
            <person name="Tsui H.-C.T."/>
            <person name="Winkler M.E."/>
        </authorList>
    </citation>
    <scope>NUCLEOTIDE SEQUENCE</scope>
</reference>
<feature type="domain" description="AMP-dependent synthetase/ligase" evidence="3">
    <location>
        <begin position="31"/>
        <end position="145"/>
    </location>
</feature>
<accession>A0A382C4I0</accession>
<dbReference type="SUPFAM" id="SSF56801">
    <property type="entry name" value="Acetyl-CoA synthetase-like"/>
    <property type="match status" value="1"/>
</dbReference>